<organism evidence="3 4">
    <name type="scientific">Perkinsus olseni</name>
    <name type="common">Perkinsus atlanticus</name>
    <dbReference type="NCBI Taxonomy" id="32597"/>
    <lineage>
        <taxon>Eukaryota</taxon>
        <taxon>Sar</taxon>
        <taxon>Alveolata</taxon>
        <taxon>Perkinsozoa</taxon>
        <taxon>Perkinsea</taxon>
        <taxon>Perkinsida</taxon>
        <taxon>Perkinsidae</taxon>
        <taxon>Perkinsus</taxon>
    </lineage>
</organism>
<dbReference type="EMBL" id="JABAHT010000706">
    <property type="protein sequence ID" value="KAF4652593.1"/>
    <property type="molecule type" value="Genomic_DNA"/>
</dbReference>
<reference evidence="4 5" key="1">
    <citation type="submission" date="2020-04" db="EMBL/GenBank/DDBJ databases">
        <title>Perkinsus olseni comparative genomics.</title>
        <authorList>
            <person name="Bogema D.R."/>
        </authorList>
    </citation>
    <scope>NUCLEOTIDE SEQUENCE [LARGE SCALE GENOMIC DNA]</scope>
    <source>
        <strain evidence="3">ATCC PRA-179</strain>
        <strain evidence="2">ATCC PRA-31</strain>
    </source>
</reference>
<feature type="compositionally biased region" description="Basic and acidic residues" evidence="1">
    <location>
        <begin position="1"/>
        <end position="11"/>
    </location>
</feature>
<feature type="compositionally biased region" description="Basic and acidic residues" evidence="1">
    <location>
        <begin position="200"/>
        <end position="213"/>
    </location>
</feature>
<name>A0A7J6KZ11_PEROL</name>
<protein>
    <submittedName>
        <fullName evidence="3">Uncharacterized protein</fullName>
    </submittedName>
</protein>
<dbReference type="AlphaFoldDB" id="A0A7J6KZ11"/>
<feature type="region of interest" description="Disordered" evidence="1">
    <location>
        <begin position="169"/>
        <end position="245"/>
    </location>
</feature>
<evidence type="ECO:0000313" key="2">
    <source>
        <dbReference type="EMBL" id="KAF4650775.1"/>
    </source>
</evidence>
<evidence type="ECO:0000313" key="5">
    <source>
        <dbReference type="Proteomes" id="UP000572268"/>
    </source>
</evidence>
<dbReference type="Proteomes" id="UP000570595">
    <property type="component" value="Unassembled WGS sequence"/>
</dbReference>
<feature type="compositionally biased region" description="Basic and acidic residues" evidence="1">
    <location>
        <begin position="78"/>
        <end position="95"/>
    </location>
</feature>
<sequence length="354" mass="37617">MPRREPAEDLKSVSSKTAYISYPRVLGQNPAEVTYGGDGSDLGGQLPIGEQIPDPSSPSREPAAVGRSASTATYPEGEDTRADGSVHDDSGHAGEARFPSPLGHELSSTVIYPKPGPADDSSSLAPVRYPSAPATSERAWFVEYPWRYSDEASSNISYPRCGDCYDDEGVPTEAAVPDDSNTLARSEGSREVTEISATPEKSKGSRGVAEDSHLPPVPPAQPASRGLVDSDADSKSSRGLSSVSMMDNSRRVDVTYPMIVIGASSSTKLVKIRYPDPCSLSGSSVFVGYPSNLPHRPLPNVVYPSVVEQRNSEVLQRAMVLPSSEAELRSAELCGGSRESPALAETLFYPRAAI</sequence>
<proteinExistence type="predicted"/>
<feature type="region of interest" description="Disordered" evidence="1">
    <location>
        <begin position="1"/>
        <end position="134"/>
    </location>
</feature>
<dbReference type="Proteomes" id="UP000572268">
    <property type="component" value="Unassembled WGS sequence"/>
</dbReference>
<evidence type="ECO:0000313" key="3">
    <source>
        <dbReference type="EMBL" id="KAF4652593.1"/>
    </source>
</evidence>
<gene>
    <name evidence="2" type="ORF">FOL46_000733</name>
    <name evidence="3" type="ORF">FOZ61_009578</name>
</gene>
<accession>A0A7J6KZ11</accession>
<dbReference type="EMBL" id="JABANN010001175">
    <property type="protein sequence ID" value="KAF4650775.1"/>
    <property type="molecule type" value="Genomic_DNA"/>
</dbReference>
<evidence type="ECO:0000256" key="1">
    <source>
        <dbReference type="SAM" id="MobiDB-lite"/>
    </source>
</evidence>
<comment type="caution">
    <text evidence="3">The sequence shown here is derived from an EMBL/GenBank/DDBJ whole genome shotgun (WGS) entry which is preliminary data.</text>
</comment>
<evidence type="ECO:0000313" key="4">
    <source>
        <dbReference type="Proteomes" id="UP000570595"/>
    </source>
</evidence>